<evidence type="ECO:0000259" key="2">
    <source>
        <dbReference type="PROSITE" id="PS50222"/>
    </source>
</evidence>
<proteinExistence type="predicted"/>
<evidence type="ECO:0000313" key="4">
    <source>
        <dbReference type="Proteomes" id="UP001218218"/>
    </source>
</evidence>
<accession>A0AAD6Z854</accession>
<protein>
    <recommendedName>
        <fullName evidence="2">EF-hand domain-containing protein</fullName>
    </recommendedName>
</protein>
<evidence type="ECO:0000313" key="3">
    <source>
        <dbReference type="EMBL" id="KAJ7311676.1"/>
    </source>
</evidence>
<feature type="compositionally biased region" description="Basic and acidic residues" evidence="1">
    <location>
        <begin position="657"/>
        <end position="666"/>
    </location>
</feature>
<dbReference type="PROSITE" id="PS00018">
    <property type="entry name" value="EF_HAND_1"/>
    <property type="match status" value="1"/>
</dbReference>
<gene>
    <name evidence="3" type="ORF">DFH08DRAFT_718043</name>
</gene>
<feature type="region of interest" description="Disordered" evidence="1">
    <location>
        <begin position="657"/>
        <end position="677"/>
    </location>
</feature>
<dbReference type="InterPro" id="IPR018247">
    <property type="entry name" value="EF_Hand_1_Ca_BS"/>
</dbReference>
<sequence>MISAYQKLNEFYAEHESTINSAGKAIASALKNDFNSLETKIANFAATSQVLMKGLDALAQVHPFVGVAVLPFKLVISLDITRRENNKKVLTVKILMEDMMSMLFQLRDIRDPEGRDGPTLEDRMSGIMQSIADDITECGNACNVYVKENRFIKIFKAVVYEKRFVDYVTMFDKHKEDIRTALDVHTAAGVIVANKKLDGLGVHLTQMVKKMEGLFQGLDPHERDMQKFIHDSGGAEECINNETKLRMVLTMSGEISLGPSLDLTGIKELLNIEVAKDVDKAFKENMTSFLHELMAQREQLTDVITATGEHVISVLSGAARSAKILDGDLQDIWKQGDWKERVDARTFVVTIQSYYHEKFNASDTAAPGPSSSVLSPREAEDDRWTLNHIRAALNVQQLIDAIDTDDNGLVSIKEVNDFVRRRPESWSLPMWVAFCAAGWHISVTWYKNRIYHILAAMMSLNERVKPANLQAVDRYLAGPEMQRVELLLRSTNSAEGLACKDARLRDITNQFQDTEAAKFQTGLQELQYELDDVATIPLITGTQRAERYLYPLLYQLLRRHFDILRLACVHILDEFEFNMIRTSLAVIFKAVDRRTKDLEAIFKSQSSNVRDRLGQFAFGMVRQSACVCSELQLLQFQLAYGDHQRDPINNTIRTFKEEPDFKHSDSESLGPNPDDDEQTAEAVFARIDTGILQYGIKDEPSYVVEFELKNRVV</sequence>
<reference evidence="3" key="1">
    <citation type="submission" date="2023-03" db="EMBL/GenBank/DDBJ databases">
        <title>Massive genome expansion in bonnet fungi (Mycena s.s.) driven by repeated elements and novel gene families across ecological guilds.</title>
        <authorList>
            <consortium name="Lawrence Berkeley National Laboratory"/>
            <person name="Harder C.B."/>
            <person name="Miyauchi S."/>
            <person name="Viragh M."/>
            <person name="Kuo A."/>
            <person name="Thoen E."/>
            <person name="Andreopoulos B."/>
            <person name="Lu D."/>
            <person name="Skrede I."/>
            <person name="Drula E."/>
            <person name="Henrissat B."/>
            <person name="Morin E."/>
            <person name="Kohler A."/>
            <person name="Barry K."/>
            <person name="LaButti K."/>
            <person name="Morin E."/>
            <person name="Salamov A."/>
            <person name="Lipzen A."/>
            <person name="Mereny Z."/>
            <person name="Hegedus B."/>
            <person name="Baldrian P."/>
            <person name="Stursova M."/>
            <person name="Weitz H."/>
            <person name="Taylor A."/>
            <person name="Grigoriev I.V."/>
            <person name="Nagy L.G."/>
            <person name="Martin F."/>
            <person name="Kauserud H."/>
        </authorList>
    </citation>
    <scope>NUCLEOTIDE SEQUENCE</scope>
    <source>
        <strain evidence="3">CBHHK002</strain>
    </source>
</reference>
<comment type="caution">
    <text evidence="3">The sequence shown here is derived from an EMBL/GenBank/DDBJ whole genome shotgun (WGS) entry which is preliminary data.</text>
</comment>
<dbReference type="AlphaFoldDB" id="A0AAD6Z854"/>
<dbReference type="EMBL" id="JARIHO010000074">
    <property type="protein sequence ID" value="KAJ7311676.1"/>
    <property type="molecule type" value="Genomic_DNA"/>
</dbReference>
<dbReference type="InterPro" id="IPR002048">
    <property type="entry name" value="EF_hand_dom"/>
</dbReference>
<dbReference type="Proteomes" id="UP001218218">
    <property type="component" value="Unassembled WGS sequence"/>
</dbReference>
<organism evidence="3 4">
    <name type="scientific">Mycena albidolilacea</name>
    <dbReference type="NCBI Taxonomy" id="1033008"/>
    <lineage>
        <taxon>Eukaryota</taxon>
        <taxon>Fungi</taxon>
        <taxon>Dikarya</taxon>
        <taxon>Basidiomycota</taxon>
        <taxon>Agaricomycotina</taxon>
        <taxon>Agaricomycetes</taxon>
        <taxon>Agaricomycetidae</taxon>
        <taxon>Agaricales</taxon>
        <taxon>Marasmiineae</taxon>
        <taxon>Mycenaceae</taxon>
        <taxon>Mycena</taxon>
    </lineage>
</organism>
<name>A0AAD6Z854_9AGAR</name>
<dbReference type="PROSITE" id="PS50222">
    <property type="entry name" value="EF_HAND_2"/>
    <property type="match status" value="1"/>
</dbReference>
<evidence type="ECO:0000256" key="1">
    <source>
        <dbReference type="SAM" id="MobiDB-lite"/>
    </source>
</evidence>
<keyword evidence="4" id="KW-1185">Reference proteome</keyword>
<feature type="domain" description="EF-hand" evidence="2">
    <location>
        <begin position="390"/>
        <end position="425"/>
    </location>
</feature>
<dbReference type="GO" id="GO:0005509">
    <property type="term" value="F:calcium ion binding"/>
    <property type="evidence" value="ECO:0007669"/>
    <property type="project" value="InterPro"/>
</dbReference>